<dbReference type="GeneID" id="14309416"/>
<reference evidence="2" key="1">
    <citation type="submission" date="2011-12" db="EMBL/GenBank/DDBJ databases">
        <title>Complete sequence of Methanoregula formicicum SMSP.</title>
        <authorList>
            <person name="Lucas S."/>
            <person name="Han J."/>
            <person name="Lapidus A."/>
            <person name="Cheng J.-F."/>
            <person name="Goodwin L."/>
            <person name="Pitluck S."/>
            <person name="Peters L."/>
            <person name="Ovchinnikova G."/>
            <person name="Teshima H."/>
            <person name="Detter J.C."/>
            <person name="Han C."/>
            <person name="Tapia R."/>
            <person name="Land M."/>
            <person name="Hauser L."/>
            <person name="Kyrpides N."/>
            <person name="Ivanova N."/>
            <person name="Pagani I."/>
            <person name="Imachi H."/>
            <person name="Tamaki H."/>
            <person name="Sekiguchi Y."/>
            <person name="Kamagata Y."/>
            <person name="Cadillo-Quiroz H."/>
            <person name="Zinder S."/>
            <person name="Liu W.-T."/>
            <person name="Woyke T."/>
        </authorList>
    </citation>
    <scope>NUCLEOTIDE SEQUENCE [LARGE SCALE GENOMIC DNA]</scope>
    <source>
        <strain evidence="2">DSM 22288 / NBRC 105244 / SMSP</strain>
    </source>
</reference>
<dbReference type="InParanoid" id="L0HE75"/>
<keyword evidence="2" id="KW-1185">Reference proteome</keyword>
<dbReference type="OrthoDB" id="134451at2157"/>
<evidence type="ECO:0000313" key="1">
    <source>
        <dbReference type="EMBL" id="AGB03037.1"/>
    </source>
</evidence>
<proteinExistence type="predicted"/>
<dbReference type="eggNOG" id="arCOG04926">
    <property type="taxonomic scope" value="Archaea"/>
</dbReference>
<sequence>MIALRGYTRRINGGDKPKTGSRLYTPITHDRVLVFDTETTADHYQNLKIGYFKLYQDGYLQRHGLFYHPYTLDNTEMQTLETFAAKERIQLFEVDEFIDGVFYKEVYENRALCIGFNLPFDISRLAFEVGQSRKNNKGGFTLGLSWRQWNPPVIIKKIGSAHTMKFSTLVGSRLRGYFPGYFLDVQTLAEVLLKEEHLSLARLGEILNLKNKKIDGGEHGYVTEKYIEYNIRDVACTYEAYTRLIAELERYGIDIPPTKIFSSASLGKYVLRQLGIRSFCECQPDFPPETLGHIMTAYYGGRTECKIRKTPTRVTGLDFTSMYPSVTMLMGLWSFIIARSLETNDVTEEIRALVSEISLSSLLDRELWKDMVVLVQVQPDGDIFPVRADYKGDGRMFNVGINCITSETPLWYALPDVIASKILTGKASKILQAIRFVPKGVQDDLIPSNILGVNLDPAKDNLIQVFVEERQKIKQQLKGTSKDDPAFPQLSSREHSMKILVNAMSYGIFIELNKESDKSTFEVYGLDHYSTDESYYEEPGQYFHPILGVVITAGSRLFLAMAEARTLGLGAHHAYMDTDSIFAPPEHAKEIADFFQPLNPYRVDIPLLKQDKIDLWFYGVSSKRYVLYQHQDEKITITDFKLHGLGHLTNPFPRRKGHWQEEIWQDLLMLHYDQISPMDIEQKYGSLYALTKLTISTYHVYHRFRSLNAEKDWRDQIKPFNFYNLGFQTREENGKRIKPLAPYSKEPQKIVHAPFIDYETGTIMQGSRFFKPLSRTILQYVDHPEHKYQGDVGLLIRKSINVDDVLIIGKEANKIEDQPLFVTDAQIFRNKKSICQKILTIRQCDAENAGVDRKTFQRIKSRIQNKKTINIKTGAVKRLLAMC</sequence>
<dbReference type="AlphaFoldDB" id="L0HE75"/>
<dbReference type="Proteomes" id="UP000010824">
    <property type="component" value="Chromosome"/>
</dbReference>
<dbReference type="RefSeq" id="WP_015286000.1">
    <property type="nucleotide sequence ID" value="NC_019943.1"/>
</dbReference>
<dbReference type="EMBL" id="CP003167">
    <property type="protein sequence ID" value="AGB03037.1"/>
    <property type="molecule type" value="Genomic_DNA"/>
</dbReference>
<dbReference type="InterPro" id="IPR012337">
    <property type="entry name" value="RNaseH-like_sf"/>
</dbReference>
<reference evidence="1 2" key="2">
    <citation type="journal article" date="2014" name="Genome Announc.">
        <title>Complete Genome Sequence of Methanoregula formicica SMSPT, a Mesophilic Hydrogenotrophic Methanogen Isolated from a Methanogenic Upflow Anaerobic Sludge Blanket Reactor.</title>
        <authorList>
            <person name="Yamamoto K."/>
            <person name="Tamaki H."/>
            <person name="Cadillo-Quiroz H."/>
            <person name="Imachi H."/>
            <person name="Kyrpides N."/>
            <person name="Woyke T."/>
            <person name="Goodwin L."/>
            <person name="Zinder S.H."/>
            <person name="Kamagata Y."/>
            <person name="Liu W.T."/>
        </authorList>
    </citation>
    <scope>NUCLEOTIDE SEQUENCE [LARGE SCALE GENOMIC DNA]</scope>
    <source>
        <strain evidence="2">DSM 22288 / NBRC 105244 / SMSP</strain>
    </source>
</reference>
<dbReference type="Gene3D" id="3.90.1600.10">
    <property type="entry name" value="Palm domain of DNA polymerase"/>
    <property type="match status" value="1"/>
</dbReference>
<dbReference type="KEGG" id="mfo:Metfor_2023"/>
<evidence type="ECO:0000313" key="2">
    <source>
        <dbReference type="Proteomes" id="UP000010824"/>
    </source>
</evidence>
<name>L0HE75_METFS</name>
<dbReference type="STRING" id="593750.Metfor_2023"/>
<protein>
    <submittedName>
        <fullName evidence="1">Uncharacterized protein</fullName>
    </submittedName>
</protein>
<dbReference type="InterPro" id="IPR043502">
    <property type="entry name" value="DNA/RNA_pol_sf"/>
</dbReference>
<gene>
    <name evidence="1" type="ordered locus">Metfor_2023</name>
</gene>
<dbReference type="SUPFAM" id="SSF56672">
    <property type="entry name" value="DNA/RNA polymerases"/>
    <property type="match status" value="1"/>
</dbReference>
<dbReference type="HOGENOM" id="CLU_325076_0_0_2"/>
<organism evidence="1 2">
    <name type="scientific">Methanoregula formicica (strain DSM 22288 / NBRC 105244 / SMSP)</name>
    <dbReference type="NCBI Taxonomy" id="593750"/>
    <lineage>
        <taxon>Archaea</taxon>
        <taxon>Methanobacteriati</taxon>
        <taxon>Methanobacteriota</taxon>
        <taxon>Stenosarchaea group</taxon>
        <taxon>Methanomicrobia</taxon>
        <taxon>Methanomicrobiales</taxon>
        <taxon>Methanoregulaceae</taxon>
        <taxon>Methanoregula</taxon>
    </lineage>
</organism>
<accession>L0HE75</accession>
<dbReference type="SUPFAM" id="SSF53098">
    <property type="entry name" value="Ribonuclease H-like"/>
    <property type="match status" value="1"/>
</dbReference>
<dbReference type="InterPro" id="IPR023211">
    <property type="entry name" value="DNA_pol_palm_dom_sf"/>
</dbReference>